<keyword evidence="2" id="KW-1185">Reference proteome</keyword>
<dbReference type="RefSeq" id="WP_285872096.1">
    <property type="nucleotide sequence ID" value="NZ_JARFYM010000032.1"/>
</dbReference>
<dbReference type="Gene3D" id="6.10.250.730">
    <property type="match status" value="1"/>
</dbReference>
<name>A0ABT7K255_9HYPH</name>
<reference evidence="1" key="1">
    <citation type="submission" date="2023-06" db="EMBL/GenBank/DDBJ databases">
        <title>Phylogenetic Diversity of Rhizobium strains.</title>
        <authorList>
            <person name="Moura F.T."/>
            <person name="Helene L.C.F."/>
            <person name="Hungria M."/>
        </authorList>
    </citation>
    <scope>NUCLEOTIDE SEQUENCE</scope>
    <source>
        <strain evidence="1">CCGE526</strain>
    </source>
</reference>
<proteinExistence type="predicted"/>
<evidence type="ECO:0000313" key="1">
    <source>
        <dbReference type="EMBL" id="MDL2402688.1"/>
    </source>
</evidence>
<sequence>MYDRVWTKPVSVDLPEIGRVVISTAREAADCLLDYWPEDHSHAYDEALRICLEVYEGNEMPEAAREAFIRAARTVAVPVIFMEPRRGSK</sequence>
<accession>A0ABT7K255</accession>
<gene>
    <name evidence="1" type="ORF">PY649_27715</name>
</gene>
<comment type="caution">
    <text evidence="1">The sequence shown here is derived from an EMBL/GenBank/DDBJ whole genome shotgun (WGS) entry which is preliminary data.</text>
</comment>
<dbReference type="Pfam" id="PF06169">
    <property type="entry name" value="DUF982"/>
    <property type="match status" value="1"/>
</dbReference>
<dbReference type="Proteomes" id="UP001172645">
    <property type="component" value="Unassembled WGS sequence"/>
</dbReference>
<dbReference type="InterPro" id="IPR010385">
    <property type="entry name" value="DUF982"/>
</dbReference>
<dbReference type="EMBL" id="JARFYM010000032">
    <property type="protein sequence ID" value="MDL2402688.1"/>
    <property type="molecule type" value="Genomic_DNA"/>
</dbReference>
<organism evidence="1 2">
    <name type="scientific">Rhizobium mayense</name>
    <dbReference type="NCBI Taxonomy" id="1312184"/>
    <lineage>
        <taxon>Bacteria</taxon>
        <taxon>Pseudomonadati</taxon>
        <taxon>Pseudomonadota</taxon>
        <taxon>Alphaproteobacteria</taxon>
        <taxon>Hyphomicrobiales</taxon>
        <taxon>Rhizobiaceae</taxon>
        <taxon>Rhizobium/Agrobacterium group</taxon>
        <taxon>Rhizobium</taxon>
    </lineage>
</organism>
<evidence type="ECO:0000313" key="2">
    <source>
        <dbReference type="Proteomes" id="UP001172645"/>
    </source>
</evidence>
<protein>
    <submittedName>
        <fullName evidence="1">DUF982 domain-containing protein</fullName>
    </submittedName>
</protein>